<keyword evidence="12 16" id="KW-0830">Ubiquinone</keyword>
<proteinExistence type="inferred from homology"/>
<dbReference type="GO" id="GO:0003954">
    <property type="term" value="F:NADH dehydrogenase activity"/>
    <property type="evidence" value="ECO:0007669"/>
    <property type="project" value="TreeGrafter"/>
</dbReference>
<comment type="subcellular location">
    <subcellularLocation>
        <location evidence="1 16">Mitochondrion membrane</location>
        <topology evidence="1 16">Multi-pass membrane protein</topology>
    </subcellularLocation>
</comment>
<organism evidence="19">
    <name type="scientific">Cyanoplax caverna</name>
    <dbReference type="NCBI Taxonomy" id="1503210"/>
    <lineage>
        <taxon>Eukaryota</taxon>
        <taxon>Metazoa</taxon>
        <taxon>Spiralia</taxon>
        <taxon>Lophotrochozoa</taxon>
        <taxon>Mollusca</taxon>
        <taxon>Polyplacophora</taxon>
        <taxon>Neoloricata</taxon>
        <taxon>Chitonida</taxon>
        <taxon>Acanthochitonina</taxon>
        <taxon>Tonicellidae</taxon>
        <taxon>Tonicellinae</taxon>
        <taxon>Cyanoplax</taxon>
    </lineage>
</organism>
<dbReference type="Pfam" id="PF01059">
    <property type="entry name" value="Oxidored_q5_N"/>
    <property type="match status" value="1"/>
</dbReference>
<evidence type="ECO:0000256" key="7">
    <source>
        <dbReference type="ARBA" id="ARBA00022692"/>
    </source>
</evidence>
<comment type="function">
    <text evidence="16">Core subunit of the mitochondrial membrane respiratory chain NADH dehydrogenase (Complex I) which catalyzes electron transfer from NADH through the respiratory chain, using ubiquinone as an electron acceptor. Essential for the catalytic activity and assembly of complex I.</text>
</comment>
<dbReference type="GO" id="GO:0048039">
    <property type="term" value="F:ubiquinone binding"/>
    <property type="evidence" value="ECO:0007669"/>
    <property type="project" value="TreeGrafter"/>
</dbReference>
<evidence type="ECO:0000256" key="6">
    <source>
        <dbReference type="ARBA" id="ARBA00022660"/>
    </source>
</evidence>
<keyword evidence="9 16" id="KW-0249">Electron transport</keyword>
<feature type="transmembrane region" description="Helical" evidence="16">
    <location>
        <begin position="58"/>
        <end position="80"/>
    </location>
</feature>
<feature type="transmembrane region" description="Helical" evidence="16">
    <location>
        <begin position="381"/>
        <end position="405"/>
    </location>
</feature>
<evidence type="ECO:0000256" key="15">
    <source>
        <dbReference type="ARBA" id="ARBA00049551"/>
    </source>
</evidence>
<dbReference type="EMBL" id="KJ569361">
    <property type="protein sequence ID" value="AIA77057.1"/>
    <property type="molecule type" value="Genomic_DNA"/>
</dbReference>
<feature type="transmembrane region" description="Helical" evidence="16">
    <location>
        <begin position="145"/>
        <end position="165"/>
    </location>
</feature>
<comment type="catalytic activity">
    <reaction evidence="15 16">
        <text>a ubiquinone + NADH + 5 H(+)(in) = a ubiquinol + NAD(+) + 4 H(+)(out)</text>
        <dbReference type="Rhea" id="RHEA:29091"/>
        <dbReference type="Rhea" id="RHEA-COMP:9565"/>
        <dbReference type="Rhea" id="RHEA-COMP:9566"/>
        <dbReference type="ChEBI" id="CHEBI:15378"/>
        <dbReference type="ChEBI" id="CHEBI:16389"/>
        <dbReference type="ChEBI" id="CHEBI:17976"/>
        <dbReference type="ChEBI" id="CHEBI:57540"/>
        <dbReference type="ChEBI" id="CHEBI:57945"/>
        <dbReference type="EC" id="7.1.1.2"/>
    </reaction>
</comment>
<keyword evidence="5 16" id="KW-0813">Transport</keyword>
<feature type="transmembrane region" description="Helical" evidence="16">
    <location>
        <begin position="25"/>
        <end position="46"/>
    </location>
</feature>
<dbReference type="AlphaFoldDB" id="A0A0E3DE71"/>
<evidence type="ECO:0000256" key="4">
    <source>
        <dbReference type="ARBA" id="ARBA00021006"/>
    </source>
</evidence>
<comment type="similarity">
    <text evidence="2 16">Belongs to the complex I subunit 4 family.</text>
</comment>
<dbReference type="EC" id="7.1.1.2" evidence="3 16"/>
<dbReference type="PANTHER" id="PTHR43507">
    <property type="entry name" value="NADH-UBIQUINONE OXIDOREDUCTASE CHAIN 4"/>
    <property type="match status" value="1"/>
</dbReference>
<feature type="transmembrane region" description="Helical" evidence="16">
    <location>
        <begin position="425"/>
        <end position="446"/>
    </location>
</feature>
<feature type="transmembrane region" description="Helical" evidence="16">
    <location>
        <begin position="111"/>
        <end position="133"/>
    </location>
</feature>
<dbReference type="InterPro" id="IPR003918">
    <property type="entry name" value="NADH_UbQ_OxRdtase"/>
</dbReference>
<feature type="domain" description="NADH:ubiquinone oxidoreductase chain 4 N-terminal" evidence="18">
    <location>
        <begin position="1"/>
        <end position="103"/>
    </location>
</feature>
<evidence type="ECO:0000256" key="5">
    <source>
        <dbReference type="ARBA" id="ARBA00022448"/>
    </source>
</evidence>
<feature type="transmembrane region" description="Helical" evidence="16">
    <location>
        <begin position="247"/>
        <end position="267"/>
    </location>
</feature>
<dbReference type="GO" id="GO:0015990">
    <property type="term" value="P:electron transport coupled proton transport"/>
    <property type="evidence" value="ECO:0007669"/>
    <property type="project" value="TreeGrafter"/>
</dbReference>
<dbReference type="PRINTS" id="PR01437">
    <property type="entry name" value="NUOXDRDTASE4"/>
</dbReference>
<keyword evidence="6 16" id="KW-0679">Respiratory chain</keyword>
<feature type="transmembrane region" description="Helical" evidence="16">
    <location>
        <begin position="177"/>
        <end position="199"/>
    </location>
</feature>
<dbReference type="InterPro" id="IPR000260">
    <property type="entry name" value="NADH4_N"/>
</dbReference>
<dbReference type="GO" id="GO:0042773">
    <property type="term" value="P:ATP synthesis coupled electron transport"/>
    <property type="evidence" value="ECO:0007669"/>
    <property type="project" value="InterPro"/>
</dbReference>
<keyword evidence="11 16" id="KW-0520">NAD</keyword>
<dbReference type="GO" id="GO:0031966">
    <property type="term" value="C:mitochondrial membrane"/>
    <property type="evidence" value="ECO:0007669"/>
    <property type="project" value="UniProtKB-SubCell"/>
</dbReference>
<feature type="transmembrane region" description="Helical" evidence="16">
    <location>
        <begin position="308"/>
        <end position="328"/>
    </location>
</feature>
<dbReference type="InterPro" id="IPR001750">
    <property type="entry name" value="ND/Mrp_TM"/>
</dbReference>
<evidence type="ECO:0000256" key="3">
    <source>
        <dbReference type="ARBA" id="ARBA00012944"/>
    </source>
</evidence>
<dbReference type="PANTHER" id="PTHR43507:SF20">
    <property type="entry name" value="NADH-UBIQUINONE OXIDOREDUCTASE CHAIN 4"/>
    <property type="match status" value="1"/>
</dbReference>
<evidence type="ECO:0000313" key="19">
    <source>
        <dbReference type="EMBL" id="AIA77057.1"/>
    </source>
</evidence>
<evidence type="ECO:0000256" key="10">
    <source>
        <dbReference type="ARBA" id="ARBA00022989"/>
    </source>
</evidence>
<keyword evidence="8" id="KW-1278">Translocase</keyword>
<evidence type="ECO:0000256" key="1">
    <source>
        <dbReference type="ARBA" id="ARBA00004225"/>
    </source>
</evidence>
<feature type="transmembrane region" description="Helical" evidence="16">
    <location>
        <begin position="219"/>
        <end position="238"/>
    </location>
</feature>
<gene>
    <name evidence="19" type="primary">nad4</name>
</gene>
<feature type="transmembrane region" description="Helical" evidence="16">
    <location>
        <begin position="279"/>
        <end position="296"/>
    </location>
</feature>
<geneLocation type="mitochondrion" evidence="19"/>
<evidence type="ECO:0000256" key="11">
    <source>
        <dbReference type="ARBA" id="ARBA00023027"/>
    </source>
</evidence>
<evidence type="ECO:0000259" key="18">
    <source>
        <dbReference type="Pfam" id="PF01059"/>
    </source>
</evidence>
<evidence type="ECO:0000256" key="13">
    <source>
        <dbReference type="ARBA" id="ARBA00023128"/>
    </source>
</evidence>
<keyword evidence="10 16" id="KW-1133">Transmembrane helix</keyword>
<evidence type="ECO:0000256" key="8">
    <source>
        <dbReference type="ARBA" id="ARBA00022967"/>
    </source>
</evidence>
<keyword evidence="7 16" id="KW-0812">Transmembrane</keyword>
<protein>
    <recommendedName>
        <fullName evidence="4 16">NADH-ubiquinone oxidoreductase chain 4</fullName>
        <ecNumber evidence="3 16">7.1.1.2</ecNumber>
    </recommendedName>
</protein>
<evidence type="ECO:0000256" key="16">
    <source>
        <dbReference type="RuleBase" id="RU003297"/>
    </source>
</evidence>
<accession>A0A0E3DE71</accession>
<feature type="transmembrane region" description="Helical" evidence="16">
    <location>
        <begin position="86"/>
        <end position="106"/>
    </location>
</feature>
<dbReference type="GO" id="GO:0008137">
    <property type="term" value="F:NADH dehydrogenase (ubiquinone) activity"/>
    <property type="evidence" value="ECO:0007669"/>
    <property type="project" value="UniProtKB-UniRule"/>
</dbReference>
<evidence type="ECO:0000259" key="17">
    <source>
        <dbReference type="Pfam" id="PF00361"/>
    </source>
</evidence>
<evidence type="ECO:0000256" key="9">
    <source>
        <dbReference type="ARBA" id="ARBA00022982"/>
    </source>
</evidence>
<evidence type="ECO:0000256" key="2">
    <source>
        <dbReference type="ARBA" id="ARBA00009025"/>
    </source>
</evidence>
<evidence type="ECO:0000256" key="12">
    <source>
        <dbReference type="ARBA" id="ARBA00023075"/>
    </source>
</evidence>
<feature type="transmembrane region" description="Helical" evidence="16">
    <location>
        <begin position="348"/>
        <end position="369"/>
    </location>
</feature>
<keyword evidence="14 16" id="KW-0472">Membrane</keyword>
<name>A0A0E3DE71_9MOLL</name>
<reference evidence="19" key="1">
    <citation type="journal article" date="2015" name="J. Nat. Hist.">
        <title>Molecular phylogeny of Acanthochitonina (Mollusca: Polyplacophora: Chitonida): three new mitochondrial genomes, rearranged gene orders and systematics.</title>
        <authorList>
            <person name="Irisarri I."/>
            <person name="Eernisse D.J."/>
            <person name="Zardoya R."/>
        </authorList>
    </citation>
    <scope>NUCLEOTIDE SEQUENCE</scope>
</reference>
<dbReference type="Pfam" id="PF00361">
    <property type="entry name" value="Proton_antipo_M"/>
    <property type="match status" value="1"/>
</dbReference>
<sequence length="448" mass="51195">MLMLSISLFFLGLLSKNNNLNWYKSIWVLLFLSFFFSLKFYSYMGVSKSEWGFLMDNISCLLTILSCWISGLMIMSSYKILKDKNYILSFIFNILMLNLFIILVFIQKNLFLLYIFFESSLIPTLMLILVWGYQPERLQAGMYMVIYTIIGALPFLLMSLLIFSYNGHLSMILVSKFPVFYSIGFLNIWWCFMILVFLIKLPIYGVHLWLPKAHVEAPVSGSMILAGLLLKLGGYGIVRLLQMFKSYFFFINEAFISLAIVGGVLSSLICVRQPDMKSLIAYSSIGHMGMMLAGVLSNTELGIKMGLLMMISHGLCSSGLFSMANMLYEKVGSRSLMYLKGFISFSPSFSMWFFLLCAANMAAPPSLNLMSEVGLITVTLFLSKIFIVPLALMTFFAAVYSMFLFVNTQHGYFSYFINPGMNFSLIQYMIIFFHWLPIQILIFIGFMI</sequence>
<feature type="domain" description="NADH:quinone oxidoreductase/Mrp antiporter transmembrane" evidence="17">
    <location>
        <begin position="108"/>
        <end position="392"/>
    </location>
</feature>
<keyword evidence="13 16" id="KW-0496">Mitochondrion</keyword>
<evidence type="ECO:0000256" key="14">
    <source>
        <dbReference type="ARBA" id="ARBA00023136"/>
    </source>
</evidence>